<feature type="transmembrane region" description="Helical" evidence="1">
    <location>
        <begin position="152"/>
        <end position="175"/>
    </location>
</feature>
<evidence type="ECO:0000313" key="3">
    <source>
        <dbReference type="EMBL" id="OAA89942.1"/>
    </source>
</evidence>
<dbReference type="Proteomes" id="UP000077020">
    <property type="component" value="Unassembled WGS sequence"/>
</dbReference>
<dbReference type="AlphaFoldDB" id="D8GQ98"/>
<keyword evidence="1" id="KW-0472">Membrane</keyword>
<evidence type="ECO:0000313" key="5">
    <source>
        <dbReference type="Proteomes" id="UP000077020"/>
    </source>
</evidence>
<dbReference type="PATRIC" id="fig|748727.19.peg.567"/>
<organism evidence="2 4">
    <name type="scientific">Clostridium ljungdahlii (strain ATCC 55383 / DSM 13528 / PETC)</name>
    <dbReference type="NCBI Taxonomy" id="748727"/>
    <lineage>
        <taxon>Bacteria</taxon>
        <taxon>Bacillati</taxon>
        <taxon>Bacillota</taxon>
        <taxon>Clostridia</taxon>
        <taxon>Eubacteriales</taxon>
        <taxon>Clostridiaceae</taxon>
        <taxon>Clostridium</taxon>
    </lineage>
</organism>
<evidence type="ECO:0000313" key="4">
    <source>
        <dbReference type="Proteomes" id="UP000001656"/>
    </source>
</evidence>
<dbReference type="HOGENOM" id="CLU_932872_0_0_9"/>
<dbReference type="EMBL" id="CP001666">
    <property type="protein sequence ID" value="ADK16189.1"/>
    <property type="molecule type" value="Genomic_DNA"/>
</dbReference>
<protein>
    <submittedName>
        <fullName evidence="2">Uncharacterized protein</fullName>
    </submittedName>
</protein>
<evidence type="ECO:0000313" key="2">
    <source>
        <dbReference type="EMBL" id="ADK16189.1"/>
    </source>
</evidence>
<evidence type="ECO:0000256" key="1">
    <source>
        <dbReference type="SAM" id="Phobius"/>
    </source>
</evidence>
<dbReference type="RefSeq" id="WP_013239772.1">
    <property type="nucleotide sequence ID" value="NC_014328.1"/>
</dbReference>
<keyword evidence="1" id="KW-0812">Transmembrane</keyword>
<keyword evidence="1" id="KW-1133">Transmembrane helix</keyword>
<name>D8GQ98_CLOLD</name>
<feature type="transmembrane region" description="Helical" evidence="1">
    <location>
        <begin position="6"/>
        <end position="32"/>
    </location>
</feature>
<dbReference type="Proteomes" id="UP000001656">
    <property type="component" value="Chromosome"/>
</dbReference>
<accession>D8GQ98</accession>
<gene>
    <name evidence="2" type="ordered locus">CLJU_c31410</name>
    <name evidence="3" type="ORF">WX45_01781</name>
</gene>
<feature type="transmembrane region" description="Helical" evidence="1">
    <location>
        <begin position="280"/>
        <end position="297"/>
    </location>
</feature>
<sequence>MKVIVNLIYIILKCVLLFVVLLVGTAILPNYIYKLILKFNKLDTTNDMDFYVKNYKKYFKNIKAFNDKDTINLLQGCKLNKFMEKIKEIYRQRKEENLIISDELELKDIINNLKNRNFTSVPFICLMLTINVSVWIAILNTDKFKKEVTPNLYILILAVIGIVTIIGIGLEIFLYDFNNKKTARKISLYELCLEILLKVKNEEFDDKKSSEKNEICEGNPIPRDKKISQLYKFSELNQWWVINKFFNFLKSIQEWILKFISNLKDKIVDIIDNIKLEDKLAAFILLISTIVVIYIASK</sequence>
<dbReference type="EMBL" id="LITS01000001">
    <property type="protein sequence ID" value="OAA89942.1"/>
    <property type="molecule type" value="Genomic_DNA"/>
</dbReference>
<feature type="transmembrane region" description="Helical" evidence="1">
    <location>
        <begin position="121"/>
        <end position="140"/>
    </location>
</feature>
<dbReference type="KEGG" id="clj:CLJU_c31410"/>
<reference evidence="2 4" key="2">
    <citation type="journal article" date="2010" name="Proc. Natl. Acad. Sci. U.S.A.">
        <title>Clostridium ljungdahlii represents a microbial production platform based on syngas.</title>
        <authorList>
            <person name="Kopke M."/>
            <person name="Held C."/>
            <person name="Hujer S."/>
            <person name="Liesegang H."/>
            <person name="Wiezer A."/>
            <person name="Wollherr A."/>
            <person name="Ehrenreich A."/>
            <person name="Liebl W."/>
            <person name="Gottschalk G."/>
            <person name="Durre P."/>
        </authorList>
    </citation>
    <scope>NUCLEOTIDE SEQUENCE [LARGE SCALE GENOMIC DNA]</scope>
    <source>
        <strain evidence="4">ATCC 55383 / DSM 13528 / PETC</strain>
        <strain evidence="2">DSM 13528</strain>
    </source>
</reference>
<keyword evidence="5" id="KW-1185">Reference proteome</keyword>
<reference evidence="3 5" key="3">
    <citation type="journal article" date="2016" name="Biotechnol. Bioeng.">
        <title>Traits of selected Clostridium strains for syngas fermentation to ethanol.</title>
        <authorList>
            <person name="Martin M.E."/>
            <person name="Richter H."/>
            <person name="Saha S."/>
            <person name="Angenent L.T."/>
        </authorList>
    </citation>
    <scope>NUCLEOTIDE SEQUENCE [LARGE SCALE GENOMIC DNA]</scope>
    <source>
        <strain evidence="3 5">PETC</strain>
    </source>
</reference>
<dbReference type="STRING" id="748727.CLJU_c31410"/>
<reference evidence="2" key="1">
    <citation type="submission" date="2009-07" db="EMBL/GenBank/DDBJ databases">
        <authorList>
            <person name="Koepke M."/>
            <person name="Hujer S."/>
            <person name="Held C."/>
            <person name="Wiezer A."/>
            <person name="Liesegang H."/>
            <person name="Ehrenreich A."/>
            <person name="Gottschalk G."/>
            <person name="Duerre P."/>
        </authorList>
    </citation>
    <scope>NUCLEOTIDE SEQUENCE</scope>
    <source>
        <strain evidence="2">DSM 13528</strain>
    </source>
</reference>
<proteinExistence type="predicted"/>